<feature type="transmembrane region" description="Helical" evidence="11">
    <location>
        <begin position="20"/>
        <end position="44"/>
    </location>
</feature>
<keyword evidence="6 11" id="KW-0812">Transmembrane</keyword>
<dbReference type="Proteomes" id="UP000177310">
    <property type="component" value="Unassembled WGS sequence"/>
</dbReference>
<feature type="domain" description="ABC3 transporter permease C-terminal" evidence="12">
    <location>
        <begin position="182"/>
        <end position="304"/>
    </location>
</feature>
<feature type="domain" description="FtsX extracellular" evidence="13">
    <location>
        <begin position="60"/>
        <end position="145"/>
    </location>
</feature>
<comment type="caution">
    <text evidence="14">The sequence shown here is derived from an EMBL/GenBank/DDBJ whole genome shotgun (WGS) entry which is preliminary data.</text>
</comment>
<evidence type="ECO:0000256" key="9">
    <source>
        <dbReference type="ARBA" id="ARBA00023306"/>
    </source>
</evidence>
<dbReference type="InterPro" id="IPR003838">
    <property type="entry name" value="ABC3_permease_C"/>
</dbReference>
<comment type="subcellular location">
    <subcellularLocation>
        <location evidence="1">Cell membrane</location>
        <topology evidence="1">Multi-pass membrane protein</topology>
    </subcellularLocation>
</comment>
<comment type="similarity">
    <text evidence="2 10">Belongs to the ABC-4 integral membrane protein family. FtsX subfamily.</text>
</comment>
<gene>
    <name evidence="14" type="ORF">A3J59_00420</name>
</gene>
<dbReference type="Gene3D" id="3.30.70.3040">
    <property type="match status" value="1"/>
</dbReference>
<accession>A0A1G1YF30</accession>
<evidence type="ECO:0000256" key="4">
    <source>
        <dbReference type="ARBA" id="ARBA00022475"/>
    </source>
</evidence>
<keyword evidence="8 10" id="KW-0472">Membrane</keyword>
<evidence type="ECO:0000259" key="12">
    <source>
        <dbReference type="Pfam" id="PF02687"/>
    </source>
</evidence>
<evidence type="ECO:0000256" key="10">
    <source>
        <dbReference type="PIRNR" id="PIRNR003097"/>
    </source>
</evidence>
<evidence type="ECO:0000259" key="13">
    <source>
        <dbReference type="Pfam" id="PF18075"/>
    </source>
</evidence>
<evidence type="ECO:0000256" key="6">
    <source>
        <dbReference type="ARBA" id="ARBA00022692"/>
    </source>
</evidence>
<dbReference type="Pfam" id="PF02687">
    <property type="entry name" value="FtsX"/>
    <property type="match status" value="1"/>
</dbReference>
<evidence type="ECO:0000256" key="1">
    <source>
        <dbReference type="ARBA" id="ARBA00004651"/>
    </source>
</evidence>
<reference evidence="14 15" key="1">
    <citation type="journal article" date="2016" name="Nat. Commun.">
        <title>Thousands of microbial genomes shed light on interconnected biogeochemical processes in an aquifer system.</title>
        <authorList>
            <person name="Anantharaman K."/>
            <person name="Brown C.T."/>
            <person name="Hug L.A."/>
            <person name="Sharon I."/>
            <person name="Castelle C.J."/>
            <person name="Probst A.J."/>
            <person name="Thomas B.C."/>
            <person name="Singh A."/>
            <person name="Wilkins M.J."/>
            <person name="Karaoz U."/>
            <person name="Brodie E.L."/>
            <person name="Williams K.H."/>
            <person name="Hubbard S.S."/>
            <person name="Banfield J.F."/>
        </authorList>
    </citation>
    <scope>NUCLEOTIDE SEQUENCE [LARGE SCALE GENOMIC DNA]</scope>
</reference>
<feature type="transmembrane region" description="Helical" evidence="11">
    <location>
        <begin position="179"/>
        <end position="199"/>
    </location>
</feature>
<dbReference type="InterPro" id="IPR040690">
    <property type="entry name" value="FtsX_ECD"/>
</dbReference>
<organism evidence="14 15">
    <name type="scientific">Candidatus Buchananbacteria bacterium RIFCSPHIGHO2_02_FULL_56_16</name>
    <dbReference type="NCBI Taxonomy" id="1797542"/>
    <lineage>
        <taxon>Bacteria</taxon>
        <taxon>Candidatus Buchananiibacteriota</taxon>
    </lineage>
</organism>
<evidence type="ECO:0000313" key="15">
    <source>
        <dbReference type="Proteomes" id="UP000177310"/>
    </source>
</evidence>
<keyword evidence="9 10" id="KW-0131">Cell cycle</keyword>
<dbReference type="EMBL" id="MHIL01000026">
    <property type="protein sequence ID" value="OGY50952.1"/>
    <property type="molecule type" value="Genomic_DNA"/>
</dbReference>
<evidence type="ECO:0000256" key="11">
    <source>
        <dbReference type="SAM" id="Phobius"/>
    </source>
</evidence>
<dbReference type="PANTHER" id="PTHR47755:SF1">
    <property type="entry name" value="CELL DIVISION PROTEIN FTSX"/>
    <property type="match status" value="1"/>
</dbReference>
<sequence>MSLASWYQLIIFSWQSFWRNIWLSIVTITIIVLALVSINFLVVLNVITDTAVSLVQEKIDVSVYFKQTVTEPQVLEVKTYLASLAQVDDITYISQQTALQAFRERHQQNTAIIESLEALDQNPLGATLIIQAKSLDDYPEILSVLDNSKYNELILDKNFEDHAAYISKLKNISDTINRIGILTAAVFIFIATLIVFNTIRVAIYTHRQEIGIMKLVGAANWFIRSPFLFSGIWYGIVATVFAVAIMFPLLKVMQPPLNAFFLTADVSLAAYFRQHFWQIFGIEFLGIILLNAVSSFVAIRRYLKV</sequence>
<feature type="transmembrane region" description="Helical" evidence="11">
    <location>
        <begin position="279"/>
        <end position="299"/>
    </location>
</feature>
<keyword evidence="7 11" id="KW-1133">Transmembrane helix</keyword>
<evidence type="ECO:0000256" key="3">
    <source>
        <dbReference type="ARBA" id="ARBA00021907"/>
    </source>
</evidence>
<evidence type="ECO:0000256" key="7">
    <source>
        <dbReference type="ARBA" id="ARBA00022989"/>
    </source>
</evidence>
<dbReference type="AlphaFoldDB" id="A0A1G1YF30"/>
<evidence type="ECO:0000256" key="5">
    <source>
        <dbReference type="ARBA" id="ARBA00022618"/>
    </source>
</evidence>
<keyword evidence="5 10" id="KW-0132">Cell division</keyword>
<name>A0A1G1YF30_9BACT</name>
<protein>
    <recommendedName>
        <fullName evidence="3 10">Cell division protein FtsX</fullName>
    </recommendedName>
</protein>
<evidence type="ECO:0000256" key="8">
    <source>
        <dbReference type="ARBA" id="ARBA00023136"/>
    </source>
</evidence>
<proteinExistence type="inferred from homology"/>
<feature type="transmembrane region" description="Helical" evidence="11">
    <location>
        <begin position="231"/>
        <end position="250"/>
    </location>
</feature>
<evidence type="ECO:0000256" key="2">
    <source>
        <dbReference type="ARBA" id="ARBA00007379"/>
    </source>
</evidence>
<dbReference type="GO" id="GO:0051301">
    <property type="term" value="P:cell division"/>
    <property type="evidence" value="ECO:0007669"/>
    <property type="project" value="UniProtKB-KW"/>
</dbReference>
<dbReference type="STRING" id="1797542.A3J59_00420"/>
<dbReference type="PANTHER" id="PTHR47755">
    <property type="entry name" value="CELL DIVISION PROTEIN FTSX"/>
    <property type="match status" value="1"/>
</dbReference>
<dbReference type="PIRSF" id="PIRSF003097">
    <property type="entry name" value="FtsX"/>
    <property type="match status" value="1"/>
</dbReference>
<dbReference type="Pfam" id="PF18075">
    <property type="entry name" value="FtsX_ECD"/>
    <property type="match status" value="1"/>
</dbReference>
<keyword evidence="4 10" id="KW-1003">Cell membrane</keyword>
<dbReference type="InterPro" id="IPR004513">
    <property type="entry name" value="FtsX"/>
</dbReference>
<dbReference type="GO" id="GO:0005886">
    <property type="term" value="C:plasma membrane"/>
    <property type="evidence" value="ECO:0007669"/>
    <property type="project" value="UniProtKB-SubCell"/>
</dbReference>
<evidence type="ECO:0000313" key="14">
    <source>
        <dbReference type="EMBL" id="OGY50952.1"/>
    </source>
</evidence>